<dbReference type="Proteomes" id="UP000694925">
    <property type="component" value="Unplaced"/>
</dbReference>
<name>A0AAJ7S3Z5_9HYME</name>
<organism evidence="2 3">
    <name type="scientific">Ceratina calcarata</name>
    <dbReference type="NCBI Taxonomy" id="156304"/>
    <lineage>
        <taxon>Eukaryota</taxon>
        <taxon>Metazoa</taxon>
        <taxon>Ecdysozoa</taxon>
        <taxon>Arthropoda</taxon>
        <taxon>Hexapoda</taxon>
        <taxon>Insecta</taxon>
        <taxon>Pterygota</taxon>
        <taxon>Neoptera</taxon>
        <taxon>Endopterygota</taxon>
        <taxon>Hymenoptera</taxon>
        <taxon>Apocrita</taxon>
        <taxon>Aculeata</taxon>
        <taxon>Apoidea</taxon>
        <taxon>Anthophila</taxon>
        <taxon>Apidae</taxon>
        <taxon>Ceratina</taxon>
        <taxon>Zadontomerus</taxon>
    </lineage>
</organism>
<dbReference type="AlphaFoldDB" id="A0AAJ7S3Z5"/>
<evidence type="ECO:0000313" key="3">
    <source>
        <dbReference type="RefSeq" id="XP_026670487.1"/>
    </source>
</evidence>
<sequence>MSTLCRSSLVLSGKYVPDDAMISLIDKETELVPDQNWLLDGFPRTLTQAKKLQRTQLLNLYLSSRESRSVSRSLECDGGRNEIPPHGSVYTVKH</sequence>
<feature type="region of interest" description="Disordered" evidence="1">
    <location>
        <begin position="65"/>
        <end position="94"/>
    </location>
</feature>
<dbReference type="Gene3D" id="3.40.50.300">
    <property type="entry name" value="P-loop containing nucleotide triphosphate hydrolases"/>
    <property type="match status" value="1"/>
</dbReference>
<dbReference type="RefSeq" id="XP_026670487.1">
    <property type="nucleotide sequence ID" value="XM_026814686.1"/>
</dbReference>
<dbReference type="GeneID" id="113464516"/>
<dbReference type="PROSITE" id="PS00113">
    <property type="entry name" value="ADENYLATE_KINASE"/>
    <property type="match status" value="1"/>
</dbReference>
<protein>
    <submittedName>
        <fullName evidence="3">Uncharacterized protein LOC113464516</fullName>
    </submittedName>
</protein>
<feature type="compositionally biased region" description="Basic and acidic residues" evidence="1">
    <location>
        <begin position="65"/>
        <end position="80"/>
    </location>
</feature>
<proteinExistence type="predicted"/>
<evidence type="ECO:0000313" key="2">
    <source>
        <dbReference type="Proteomes" id="UP000694925"/>
    </source>
</evidence>
<accession>A0AAJ7S3Z5</accession>
<keyword evidence="2" id="KW-1185">Reference proteome</keyword>
<reference evidence="3" key="1">
    <citation type="submission" date="2025-08" db="UniProtKB">
        <authorList>
            <consortium name="RefSeq"/>
        </authorList>
    </citation>
    <scope>IDENTIFICATION</scope>
    <source>
        <tissue evidence="3">Whole body</tissue>
    </source>
</reference>
<dbReference type="KEGG" id="ccal:113464516"/>
<dbReference type="Pfam" id="PF00406">
    <property type="entry name" value="ADK"/>
    <property type="match status" value="1"/>
</dbReference>
<dbReference type="InterPro" id="IPR033690">
    <property type="entry name" value="Adenylat_kinase_CS"/>
</dbReference>
<evidence type="ECO:0000256" key="1">
    <source>
        <dbReference type="SAM" id="MobiDB-lite"/>
    </source>
</evidence>
<gene>
    <name evidence="3" type="primary">LOC113464516</name>
</gene>
<dbReference type="InterPro" id="IPR027417">
    <property type="entry name" value="P-loop_NTPase"/>
</dbReference>